<dbReference type="Pfam" id="PF13305">
    <property type="entry name" value="TetR_C_33"/>
    <property type="match status" value="1"/>
</dbReference>
<feature type="DNA-binding region" description="H-T-H motif" evidence="4">
    <location>
        <begin position="42"/>
        <end position="61"/>
    </location>
</feature>
<dbReference type="PANTHER" id="PTHR30055">
    <property type="entry name" value="HTH-TYPE TRANSCRIPTIONAL REGULATOR RUTR"/>
    <property type="match status" value="1"/>
</dbReference>
<evidence type="ECO:0000313" key="7">
    <source>
        <dbReference type="Proteomes" id="UP000216991"/>
    </source>
</evidence>
<keyword evidence="2 4" id="KW-0238">DNA-binding</keyword>
<evidence type="ECO:0000259" key="5">
    <source>
        <dbReference type="PROSITE" id="PS50977"/>
    </source>
</evidence>
<accession>A0A255Z500</accession>
<feature type="domain" description="HTH tetR-type" evidence="5">
    <location>
        <begin position="19"/>
        <end position="79"/>
    </location>
</feature>
<proteinExistence type="predicted"/>
<dbReference type="SUPFAM" id="SSF48498">
    <property type="entry name" value="Tetracyclin repressor-like, C-terminal domain"/>
    <property type="match status" value="1"/>
</dbReference>
<dbReference type="EMBL" id="NOXT01000043">
    <property type="protein sequence ID" value="OYQ36603.1"/>
    <property type="molecule type" value="Genomic_DNA"/>
</dbReference>
<evidence type="ECO:0000256" key="1">
    <source>
        <dbReference type="ARBA" id="ARBA00023015"/>
    </source>
</evidence>
<dbReference type="InterPro" id="IPR036271">
    <property type="entry name" value="Tet_transcr_reg_TetR-rel_C_sf"/>
</dbReference>
<dbReference type="PANTHER" id="PTHR30055:SF234">
    <property type="entry name" value="HTH-TYPE TRANSCRIPTIONAL REGULATOR BETI"/>
    <property type="match status" value="1"/>
</dbReference>
<keyword evidence="3" id="KW-0804">Transcription</keyword>
<dbReference type="SUPFAM" id="SSF46689">
    <property type="entry name" value="Homeodomain-like"/>
    <property type="match status" value="1"/>
</dbReference>
<dbReference type="InterPro" id="IPR050109">
    <property type="entry name" value="HTH-type_TetR-like_transc_reg"/>
</dbReference>
<dbReference type="Pfam" id="PF00440">
    <property type="entry name" value="TetR_N"/>
    <property type="match status" value="1"/>
</dbReference>
<evidence type="ECO:0000256" key="4">
    <source>
        <dbReference type="PROSITE-ProRule" id="PRU00335"/>
    </source>
</evidence>
<dbReference type="OrthoDB" id="7056813at2"/>
<dbReference type="RefSeq" id="WP_094472344.1">
    <property type="nucleotide sequence ID" value="NZ_NOXT01000043.1"/>
</dbReference>
<dbReference type="Gene3D" id="1.10.357.10">
    <property type="entry name" value="Tetracycline Repressor, domain 2"/>
    <property type="match status" value="1"/>
</dbReference>
<dbReference type="PROSITE" id="PS50977">
    <property type="entry name" value="HTH_TETR_2"/>
    <property type="match status" value="1"/>
</dbReference>
<dbReference type="GO" id="GO:0000976">
    <property type="term" value="F:transcription cis-regulatory region binding"/>
    <property type="evidence" value="ECO:0007669"/>
    <property type="project" value="TreeGrafter"/>
</dbReference>
<keyword evidence="7" id="KW-1185">Reference proteome</keyword>
<name>A0A255Z500_9SPHN</name>
<gene>
    <name evidence="6" type="ORF">CHU93_00920</name>
</gene>
<dbReference type="GO" id="GO:0003700">
    <property type="term" value="F:DNA-binding transcription factor activity"/>
    <property type="evidence" value="ECO:0007669"/>
    <property type="project" value="TreeGrafter"/>
</dbReference>
<evidence type="ECO:0000256" key="2">
    <source>
        <dbReference type="ARBA" id="ARBA00023125"/>
    </source>
</evidence>
<comment type="caution">
    <text evidence="6">The sequence shown here is derived from an EMBL/GenBank/DDBJ whole genome shotgun (WGS) entry which is preliminary data.</text>
</comment>
<reference evidence="6 7" key="1">
    <citation type="submission" date="2017-07" db="EMBL/GenBank/DDBJ databases">
        <title>Sandarakinorhabdus cyanobacteriorum sp. nov., a novel bacterium isolated from cyanobacterial aggregates in a eutrophic lake.</title>
        <authorList>
            <person name="Cai H."/>
        </authorList>
    </citation>
    <scope>NUCLEOTIDE SEQUENCE [LARGE SCALE GENOMIC DNA]</scope>
    <source>
        <strain evidence="6 7">TH057</strain>
    </source>
</reference>
<dbReference type="Gene3D" id="1.10.10.60">
    <property type="entry name" value="Homeodomain-like"/>
    <property type="match status" value="1"/>
</dbReference>
<evidence type="ECO:0000256" key="3">
    <source>
        <dbReference type="ARBA" id="ARBA00023163"/>
    </source>
</evidence>
<dbReference type="InterPro" id="IPR009057">
    <property type="entry name" value="Homeodomain-like_sf"/>
</dbReference>
<dbReference type="InterPro" id="IPR001647">
    <property type="entry name" value="HTH_TetR"/>
</dbReference>
<sequence>MKAANVCFDYQMARAAGDDVVRRGLLELAARLLAEGGPQALTLRHLAQRANCSTKVVYILFGGKNGLSEGLKVEGFARLRFTVERERRRHRDPVQALLPVMLTYRSFALANRALFGVMFGNALPEHVPTEYSRQQARLALGAVESSVAEARAALGAGPDDAREAAVRLWAAVHGPVTLEVEGIMPFDRDGERLARLAVTDVLASLRLNQPRAATSLEKTP</sequence>
<dbReference type="Proteomes" id="UP000216991">
    <property type="component" value="Unassembled WGS sequence"/>
</dbReference>
<organism evidence="6 7">
    <name type="scientific">Sandarakinorhabdus cyanobacteriorum</name>
    <dbReference type="NCBI Taxonomy" id="1981098"/>
    <lineage>
        <taxon>Bacteria</taxon>
        <taxon>Pseudomonadati</taxon>
        <taxon>Pseudomonadota</taxon>
        <taxon>Alphaproteobacteria</taxon>
        <taxon>Sphingomonadales</taxon>
        <taxon>Sphingosinicellaceae</taxon>
        <taxon>Sandarakinorhabdus</taxon>
    </lineage>
</organism>
<keyword evidence="1" id="KW-0805">Transcription regulation</keyword>
<evidence type="ECO:0000313" key="6">
    <source>
        <dbReference type="EMBL" id="OYQ36603.1"/>
    </source>
</evidence>
<dbReference type="AlphaFoldDB" id="A0A255Z500"/>
<dbReference type="InterPro" id="IPR025996">
    <property type="entry name" value="MT1864/Rv1816-like_C"/>
</dbReference>
<protein>
    <recommendedName>
        <fullName evidence="5">HTH tetR-type domain-containing protein</fullName>
    </recommendedName>
</protein>